<accession>W2C434</accession>
<dbReference type="EMBL" id="AYUF01000489">
    <property type="protein sequence ID" value="ETK01196.1"/>
    <property type="molecule type" value="Genomic_DNA"/>
</dbReference>
<gene>
    <name evidence="2" type="ORF">N425_10895</name>
</gene>
<dbReference type="Proteomes" id="UP000018837">
    <property type="component" value="Unassembled WGS sequence"/>
</dbReference>
<evidence type="ECO:0000313" key="2">
    <source>
        <dbReference type="EMBL" id="ETK01196.1"/>
    </source>
</evidence>
<comment type="caution">
    <text evidence="2">The sequence shown here is derived from an EMBL/GenBank/DDBJ whole genome shotgun (WGS) entry which is preliminary data.</text>
</comment>
<name>W2C434_9BACT</name>
<feature type="domain" description="DUF4130" evidence="1">
    <location>
        <begin position="84"/>
        <end position="250"/>
    </location>
</feature>
<dbReference type="InterPro" id="IPR025404">
    <property type="entry name" value="DUF4130"/>
</dbReference>
<organism evidence="2 3">
    <name type="scientific">Tannerella sp. oral taxon BU063 isolate Cell 2</name>
    <dbReference type="NCBI Taxonomy" id="1411148"/>
    <lineage>
        <taxon>Bacteria</taxon>
        <taxon>Pseudomonadati</taxon>
        <taxon>Bacteroidota</taxon>
        <taxon>Bacteroidia</taxon>
        <taxon>Bacteroidales</taxon>
        <taxon>Tannerellaceae</taxon>
        <taxon>Tannerella</taxon>
    </lineage>
</organism>
<dbReference type="InterPro" id="IPR023875">
    <property type="entry name" value="DNA_repair_put"/>
</dbReference>
<dbReference type="Pfam" id="PF13566">
    <property type="entry name" value="DUF4130"/>
    <property type="match status" value="1"/>
</dbReference>
<proteinExistence type="predicted"/>
<sequence>MHIFFYDKTFEGLLTAVFDAYTRRTFPDHLLRVGEPAPLFADTTYTVVTDTPRAERVRLGLMRKLPAEATTLILRAWLSEQPAVDELLFRYIRKALDAPESIATNFADPDVLEVRNLALKVSREAHKLKQFVRFSKTADGLYVAPIRPLYNALPLAVPHFTDRFSDQPWVIYDLRRRYGYHYDLQTTREVTLADDTALRSRLDPDLLAADEQRFQDLWRTYFRSLTIRERLNPRKQRQDMPVRFWPHLTEMQPEDL</sequence>
<dbReference type="AlphaFoldDB" id="W2C434"/>
<evidence type="ECO:0000259" key="1">
    <source>
        <dbReference type="Pfam" id="PF13566"/>
    </source>
</evidence>
<protein>
    <submittedName>
        <fullName evidence="2">DNA metabolism protein</fullName>
    </submittedName>
</protein>
<dbReference type="PATRIC" id="fig|1411148.3.peg.1771"/>
<reference evidence="2 3" key="1">
    <citation type="submission" date="2013-11" db="EMBL/GenBank/DDBJ databases">
        <title>Single cell genomics of uncultured Tannerella BU063 (oral taxon 286).</title>
        <authorList>
            <person name="Beall C.J."/>
            <person name="Campbell A.G."/>
            <person name="Griffen A.L."/>
            <person name="Podar M."/>
            <person name="Leys E.J."/>
        </authorList>
    </citation>
    <scope>NUCLEOTIDE SEQUENCE [LARGE SCALE GENOMIC DNA]</scope>
    <source>
        <strain evidence="2">Cell 2</strain>
    </source>
</reference>
<dbReference type="NCBIfam" id="TIGR03915">
    <property type="entry name" value="SAM_7_link_chp"/>
    <property type="match status" value="1"/>
</dbReference>
<evidence type="ECO:0000313" key="3">
    <source>
        <dbReference type="Proteomes" id="UP000018837"/>
    </source>
</evidence>